<feature type="transmembrane region" description="Helical" evidence="20">
    <location>
        <begin position="632"/>
        <end position="654"/>
    </location>
</feature>
<evidence type="ECO:0000256" key="20">
    <source>
        <dbReference type="SAM" id="Phobius"/>
    </source>
</evidence>
<evidence type="ECO:0000313" key="23">
    <source>
        <dbReference type="Proteomes" id="UP000663828"/>
    </source>
</evidence>
<gene>
    <name evidence="22" type="ORF">XAT740_LOCUS55955</name>
</gene>
<dbReference type="AlphaFoldDB" id="A0A816F0K7"/>
<dbReference type="GO" id="GO:0032936">
    <property type="term" value="C:SREBP-SCAP complex"/>
    <property type="evidence" value="ECO:0007669"/>
    <property type="project" value="TreeGrafter"/>
</dbReference>
<dbReference type="GO" id="GO:0008203">
    <property type="term" value="P:cholesterol metabolic process"/>
    <property type="evidence" value="ECO:0007669"/>
    <property type="project" value="UniProtKB-KW"/>
</dbReference>
<dbReference type="InterPro" id="IPR057041">
    <property type="entry name" value="SCAP_N"/>
</dbReference>
<keyword evidence="15 20" id="KW-0472">Membrane</keyword>
<protein>
    <recommendedName>
        <fullName evidence="5">Sterol regulatory element-binding protein cleavage-activating protein</fullName>
    </recommendedName>
</protein>
<keyword evidence="23" id="KW-1185">Reference proteome</keyword>
<dbReference type="InterPro" id="IPR030225">
    <property type="entry name" value="SCAP"/>
</dbReference>
<dbReference type="InterPro" id="IPR015943">
    <property type="entry name" value="WD40/YVTN_repeat-like_dom_sf"/>
</dbReference>
<dbReference type="PANTHER" id="PTHR46378">
    <property type="entry name" value="STEROL REGULATORY ELEMENT-BINDING PROTEIN CLEAVAGE-ACTIVATING PROTEIN"/>
    <property type="match status" value="1"/>
</dbReference>
<feature type="transmembrane region" description="Helical" evidence="20">
    <location>
        <begin position="21"/>
        <end position="47"/>
    </location>
</feature>
<evidence type="ECO:0000256" key="12">
    <source>
        <dbReference type="ARBA" id="ARBA00023034"/>
    </source>
</evidence>
<dbReference type="InterPro" id="IPR036322">
    <property type="entry name" value="WD40_repeat_dom_sf"/>
</dbReference>
<feature type="transmembrane region" description="Helical" evidence="20">
    <location>
        <begin position="261"/>
        <end position="280"/>
    </location>
</feature>
<evidence type="ECO:0000256" key="5">
    <source>
        <dbReference type="ARBA" id="ARBA00019541"/>
    </source>
</evidence>
<evidence type="ECO:0000256" key="17">
    <source>
        <dbReference type="ARBA" id="ARBA00023180"/>
    </source>
</evidence>
<keyword evidence="18" id="KW-0753">Steroid metabolism</keyword>
<sequence length="945" mass="108636">MFRALIKLHIHLKNRVLDLSYAYGYFVADHSLYIILVCFGVFLLSLFQITTNVPPPGSTLEIFAESSQSFRPVRARLELNTSDQLHDKQPDKPLWYSGYPLAYVQHIVIRCSSSTSRSSCLLRARDIHDRLSIDSQFDTNCLRISEPINAQQMMSYLPSYGCLFLSPLNLWSNDISNLKENEHERLEYLSSLSKRYADIIFGIPQDFSSSSKQSFTYAITLLLNNASNEYRQDLKKRLFALDDQQPQQNDIMHIYFSRKSFLYYLPLLLIYIVVFLYIYYSVSQFECVKSKWGLALAATVQIVVSLLISLALSSLFYMTPRLDGGEVFPYLVIFIGLENLVVLTRAVTSSQAQKQYDDVRERVAHALRAESWTISKHLVYELVIVMFGFITYVPTVREFCQLALIGILIDFLMQINFWLAVLSIDIRRFTVGVRKKMNRNSEEKKEEIKLSLPMKMPHLPHRRQLQQQSQWARYRLLQRGSMFLVLVWVILIFYKSCLIVDLLHKNVQINREEIKDYVPEKMLKEHYGSSSYDSQSIFEDQLMSNLSLPNYEWHTILSYDHWPTLFSFYNISYDNRYLTIMPSLYLPVISSEDQQLDFTSKASYRKTSHRPLLDATITSSSSSLIDGRFSTALWELLFIVLFGFALFSIVYFFFFSSTFSSISSHHRSISYVKSDHSIVPTILTPSSSTALVESICVQENGSIVSVAYSNGSICMWNPQTGGILYQQQRYSDKTINHIWCSLMIDEHRSLFGCSDGQIELYPSNNLPKNTFFYHHELGGITHLVRASSTIIVAATRRGYLIAFEYINGLVKELYIKRLHQWPIRTCQVDMNSSLIFTGSDDHSIKVTHVSNGSLLHTLHKHQAPVNCLAIDPYHPTTLVSGCFQGMLCVWNSESLVQSNANAHPSSIIIDINFCGHSSNIVSLGTDKRLCIWTYKSLQLLHELTG</sequence>
<evidence type="ECO:0000256" key="8">
    <source>
        <dbReference type="ARBA" id="ARBA00022692"/>
    </source>
</evidence>
<comment type="subcellular location">
    <subcellularLocation>
        <location evidence="2">Cytoplasmic vesicle</location>
        <location evidence="2">COPII-coated vesicle membrane</location>
        <topology evidence="2">Multi-pass membrane protein</topology>
    </subcellularLocation>
    <subcellularLocation>
        <location evidence="1">Endoplasmic reticulum membrane</location>
        <topology evidence="1">Multi-pass membrane protein</topology>
    </subcellularLocation>
    <subcellularLocation>
        <location evidence="3">Golgi apparatus membrane</location>
        <topology evidence="3">Multi-pass membrane protein</topology>
    </subcellularLocation>
</comment>
<evidence type="ECO:0000256" key="6">
    <source>
        <dbReference type="ARBA" id="ARBA00022548"/>
    </source>
</evidence>
<keyword evidence="8 20" id="KW-0812">Transmembrane</keyword>
<feature type="non-terminal residue" evidence="22">
    <location>
        <position position="945"/>
    </location>
</feature>
<keyword evidence="10" id="KW-0256">Endoplasmic reticulum</keyword>
<dbReference type="InterPro" id="IPR053958">
    <property type="entry name" value="HMGCR/SNAP/NPC1-like_SSD"/>
</dbReference>
<evidence type="ECO:0000256" key="14">
    <source>
        <dbReference type="ARBA" id="ARBA00023121"/>
    </source>
</evidence>
<evidence type="ECO:0000256" key="7">
    <source>
        <dbReference type="ARBA" id="ARBA00022574"/>
    </source>
</evidence>
<evidence type="ECO:0000256" key="16">
    <source>
        <dbReference type="ARBA" id="ARBA00023166"/>
    </source>
</evidence>
<evidence type="ECO:0000256" key="11">
    <source>
        <dbReference type="ARBA" id="ARBA00022989"/>
    </source>
</evidence>
<keyword evidence="9" id="KW-0677">Repeat</keyword>
<keyword evidence="7" id="KW-0853">WD repeat</keyword>
<evidence type="ECO:0000256" key="4">
    <source>
        <dbReference type="ARBA" id="ARBA00007410"/>
    </source>
</evidence>
<dbReference type="GO" id="GO:0012507">
    <property type="term" value="C:ER to Golgi transport vesicle membrane"/>
    <property type="evidence" value="ECO:0007669"/>
    <property type="project" value="UniProtKB-SubCell"/>
</dbReference>
<evidence type="ECO:0000256" key="15">
    <source>
        <dbReference type="ARBA" id="ARBA00023136"/>
    </source>
</evidence>
<evidence type="ECO:0000259" key="21">
    <source>
        <dbReference type="PROSITE" id="PS50156"/>
    </source>
</evidence>
<evidence type="ECO:0000256" key="1">
    <source>
        <dbReference type="ARBA" id="ARBA00004477"/>
    </source>
</evidence>
<dbReference type="Pfam" id="PF00400">
    <property type="entry name" value="WD40"/>
    <property type="match status" value="2"/>
</dbReference>
<dbReference type="GO" id="GO:0032934">
    <property type="term" value="F:sterol binding"/>
    <property type="evidence" value="ECO:0007669"/>
    <property type="project" value="InterPro"/>
</dbReference>
<feature type="transmembrane region" description="Helical" evidence="20">
    <location>
        <begin position="292"/>
        <end position="316"/>
    </location>
</feature>
<feature type="transmembrane region" description="Helical" evidence="20">
    <location>
        <begin position="378"/>
        <end position="396"/>
    </location>
</feature>
<reference evidence="22" key="1">
    <citation type="submission" date="2021-02" db="EMBL/GenBank/DDBJ databases">
        <authorList>
            <person name="Nowell W R."/>
        </authorList>
    </citation>
    <scope>NUCLEOTIDE SEQUENCE</scope>
</reference>
<keyword evidence="13" id="KW-0443">Lipid metabolism</keyword>
<comment type="function">
    <text evidence="19">Escort protein required for cholesterol as well as lipid homeostasis. Regulates export of the SCAP-SREBP complex from the endoplasmic reticulum to the Golgi upon low cholesterol, thereby regulating the processing of sterol regulatory element-binding proteins (SREBPs) SREBF1/SREBP1 and SREBF2/SREBP2. At high sterol concentrations, formation of a ternary complex with INSIG (INSIG1 or INSIG2) leads to mask the ER export signal in SCAP, promoting retention of the complex in the endoplasmic reticulum. Low sterol concentrations trigger release of INSIG, a conformational change in the SSD domain of SCAP, unmasking of the ER export signal, promoting recruitment into COPII-coated vesicles and transport of the SCAP-SREBP to the Golgi: in the Golgi, SREBPs are then processed, releasing the transcription factor fragment of SREBPs from the membrane, its import into the nucleus and up-regulation of LDLR, INSIG1 and the mevalonate pathway. Binds cholesterol via its SSD domain.</text>
</comment>
<keyword evidence="14" id="KW-0446">Lipid-binding</keyword>
<evidence type="ECO:0000256" key="2">
    <source>
        <dbReference type="ARBA" id="ARBA00004557"/>
    </source>
</evidence>
<feature type="domain" description="SSD" evidence="21">
    <location>
        <begin position="263"/>
        <end position="424"/>
    </location>
</feature>
<keyword evidence="17" id="KW-0325">Glycoprotein</keyword>
<dbReference type="SMART" id="SM00320">
    <property type="entry name" value="WD40"/>
    <property type="match status" value="4"/>
</dbReference>
<evidence type="ECO:0000313" key="22">
    <source>
        <dbReference type="EMBL" id="CAF1656165.1"/>
    </source>
</evidence>
<dbReference type="GO" id="GO:0005789">
    <property type="term" value="C:endoplasmic reticulum membrane"/>
    <property type="evidence" value="ECO:0007669"/>
    <property type="project" value="UniProtKB-SubCell"/>
</dbReference>
<dbReference type="InterPro" id="IPR000731">
    <property type="entry name" value="SSD"/>
</dbReference>
<organism evidence="22 23">
    <name type="scientific">Adineta ricciae</name>
    <name type="common">Rotifer</name>
    <dbReference type="NCBI Taxonomy" id="249248"/>
    <lineage>
        <taxon>Eukaryota</taxon>
        <taxon>Metazoa</taxon>
        <taxon>Spiralia</taxon>
        <taxon>Gnathifera</taxon>
        <taxon>Rotifera</taxon>
        <taxon>Eurotatoria</taxon>
        <taxon>Bdelloidea</taxon>
        <taxon>Adinetida</taxon>
        <taxon>Adinetidae</taxon>
        <taxon>Adineta</taxon>
    </lineage>
</organism>
<feature type="transmembrane region" description="Helical" evidence="20">
    <location>
        <begin position="328"/>
        <end position="347"/>
    </location>
</feature>
<keyword evidence="12" id="KW-0333">Golgi apparatus</keyword>
<dbReference type="Pfam" id="PF12349">
    <property type="entry name" value="Sterol-sensing"/>
    <property type="match status" value="1"/>
</dbReference>
<keyword evidence="11 20" id="KW-1133">Transmembrane helix</keyword>
<dbReference type="GO" id="GO:0045540">
    <property type="term" value="P:regulation of cholesterol biosynthetic process"/>
    <property type="evidence" value="ECO:0007669"/>
    <property type="project" value="TreeGrafter"/>
</dbReference>
<comment type="caution">
    <text evidence="22">The sequence shown here is derived from an EMBL/GenBank/DDBJ whole genome shotgun (WGS) entry which is preliminary data.</text>
</comment>
<keyword evidence="16" id="KW-1207">Sterol metabolism</keyword>
<feature type="transmembrane region" description="Helical" evidence="20">
    <location>
        <begin position="402"/>
        <end position="426"/>
    </location>
</feature>
<dbReference type="SUPFAM" id="SSF82866">
    <property type="entry name" value="Multidrug efflux transporter AcrB transmembrane domain"/>
    <property type="match status" value="1"/>
</dbReference>
<evidence type="ECO:0000256" key="3">
    <source>
        <dbReference type="ARBA" id="ARBA00004653"/>
    </source>
</evidence>
<dbReference type="Proteomes" id="UP000663828">
    <property type="component" value="Unassembled WGS sequence"/>
</dbReference>
<dbReference type="Gene3D" id="2.130.10.10">
    <property type="entry name" value="YVTN repeat-like/Quinoprotein amine dehydrogenase"/>
    <property type="match status" value="2"/>
</dbReference>
<dbReference type="Pfam" id="PF24006">
    <property type="entry name" value="SCAP_N"/>
    <property type="match status" value="1"/>
</dbReference>
<evidence type="ECO:0000256" key="18">
    <source>
        <dbReference type="ARBA" id="ARBA00023221"/>
    </source>
</evidence>
<dbReference type="GO" id="GO:0032933">
    <property type="term" value="P:SREBP signaling pathway"/>
    <property type="evidence" value="ECO:0007669"/>
    <property type="project" value="InterPro"/>
</dbReference>
<proteinExistence type="inferred from homology"/>
<feature type="transmembrane region" description="Helical" evidence="20">
    <location>
        <begin position="483"/>
        <end position="503"/>
    </location>
</feature>
<evidence type="ECO:0000256" key="13">
    <source>
        <dbReference type="ARBA" id="ARBA00023098"/>
    </source>
</evidence>
<evidence type="ECO:0000256" key="9">
    <source>
        <dbReference type="ARBA" id="ARBA00022737"/>
    </source>
</evidence>
<dbReference type="SUPFAM" id="SSF50978">
    <property type="entry name" value="WD40 repeat-like"/>
    <property type="match status" value="1"/>
</dbReference>
<dbReference type="GO" id="GO:0000139">
    <property type="term" value="C:Golgi membrane"/>
    <property type="evidence" value="ECO:0007669"/>
    <property type="project" value="UniProtKB-SubCell"/>
</dbReference>
<name>A0A816F0K7_ADIRI</name>
<dbReference type="PROSITE" id="PS50156">
    <property type="entry name" value="SSD"/>
    <property type="match status" value="1"/>
</dbReference>
<comment type="similarity">
    <text evidence="4">Belongs to the WD repeat SCAP family.</text>
</comment>
<evidence type="ECO:0000256" key="19">
    <source>
        <dbReference type="ARBA" id="ARBA00045958"/>
    </source>
</evidence>
<keyword evidence="6" id="KW-0153">Cholesterol metabolism</keyword>
<evidence type="ECO:0000256" key="10">
    <source>
        <dbReference type="ARBA" id="ARBA00022824"/>
    </source>
</evidence>
<accession>A0A816F0K7</accession>
<dbReference type="InterPro" id="IPR001680">
    <property type="entry name" value="WD40_rpt"/>
</dbReference>
<dbReference type="PANTHER" id="PTHR46378:SF1">
    <property type="entry name" value="STEROL REGULATORY ELEMENT-BINDING PROTEIN CLEAVAGE-ACTIVATING PROTEIN"/>
    <property type="match status" value="1"/>
</dbReference>
<dbReference type="EMBL" id="CAJNOR010010722">
    <property type="protein sequence ID" value="CAF1656165.1"/>
    <property type="molecule type" value="Genomic_DNA"/>
</dbReference>